<reference evidence="2" key="2">
    <citation type="journal article" date="2023" name="Curr. Microbiol.">
        <title>Granulicatella seriolae sp. nov., a Novel Facultative Anaerobe Isolated from Yellowtail Marine Fish.</title>
        <authorList>
            <person name="Lee M."/>
            <person name="Choi Y.J."/>
            <person name="Farooq A."/>
            <person name="Jeong J.B."/>
            <person name="Jung M.Y."/>
        </authorList>
    </citation>
    <scope>NUCLEOTIDE SEQUENCE</scope>
    <source>
        <strain evidence="2">S8</strain>
    </source>
</reference>
<feature type="domain" description="RNase H type-1" evidence="1">
    <location>
        <begin position="1"/>
        <end position="129"/>
    </location>
</feature>
<sequence length="136" mass="15582">MIRIYCDAAVKGVNGPAGLGLVILKDGQQIQLSESLSQVYDNHQAEFLAIQAALHWLEIQEYHDQFIFIYSDSKTAVSAINKNYSKHEIYKPIMKSIIKQLKQFQQIHLEWVAEKNNRGADKLARQGLQRAIKNQE</sequence>
<evidence type="ECO:0000313" key="2">
    <source>
        <dbReference type="EMBL" id="MCQ9209760.1"/>
    </source>
</evidence>
<dbReference type="Gene3D" id="3.30.420.10">
    <property type="entry name" value="Ribonuclease H-like superfamily/Ribonuclease H"/>
    <property type="match status" value="1"/>
</dbReference>
<dbReference type="CDD" id="cd09279">
    <property type="entry name" value="RNase_HI_like"/>
    <property type="match status" value="1"/>
</dbReference>
<comment type="caution">
    <text evidence="2">The sequence shown here is derived from an EMBL/GenBank/DDBJ whole genome shotgun (WGS) entry which is preliminary data.</text>
</comment>
<dbReference type="InterPro" id="IPR012337">
    <property type="entry name" value="RNaseH-like_sf"/>
</dbReference>
<dbReference type="EMBL" id="JANHNZ010000003">
    <property type="protein sequence ID" value="MCQ9209760.1"/>
    <property type="molecule type" value="Genomic_DNA"/>
</dbReference>
<reference evidence="2" key="1">
    <citation type="submission" date="2022-07" db="EMBL/GenBank/DDBJ databases">
        <authorList>
            <person name="Jung M.-Y."/>
            <person name="Lee M."/>
        </authorList>
    </citation>
    <scope>NUCLEOTIDE SEQUENCE</scope>
    <source>
        <strain evidence="2">S8</strain>
    </source>
</reference>
<dbReference type="RefSeq" id="WP_256944870.1">
    <property type="nucleotide sequence ID" value="NZ_JANHNZ010000003.1"/>
</dbReference>
<dbReference type="SUPFAM" id="SSF53098">
    <property type="entry name" value="Ribonuclease H-like"/>
    <property type="match status" value="1"/>
</dbReference>
<proteinExistence type="predicted"/>
<name>A0ABT1WML6_9LACT</name>
<gene>
    <name evidence="2" type="ORF">NPA36_04270</name>
</gene>
<evidence type="ECO:0000259" key="1">
    <source>
        <dbReference type="PROSITE" id="PS50879"/>
    </source>
</evidence>
<organism evidence="2 3">
    <name type="scientific">Granulicatella seriolae</name>
    <dbReference type="NCBI Taxonomy" id="2967226"/>
    <lineage>
        <taxon>Bacteria</taxon>
        <taxon>Bacillati</taxon>
        <taxon>Bacillota</taxon>
        <taxon>Bacilli</taxon>
        <taxon>Lactobacillales</taxon>
        <taxon>Carnobacteriaceae</taxon>
        <taxon>Granulicatella</taxon>
    </lineage>
</organism>
<dbReference type="InterPro" id="IPR002156">
    <property type="entry name" value="RNaseH_domain"/>
</dbReference>
<protein>
    <submittedName>
        <fullName evidence="2">Ribonuclease HI family protein</fullName>
    </submittedName>
</protein>
<dbReference type="PANTHER" id="PTHR47723:SF19">
    <property type="entry name" value="POLYNUCLEOTIDYL TRANSFERASE, RIBONUCLEASE H-LIKE SUPERFAMILY PROTEIN"/>
    <property type="match status" value="1"/>
</dbReference>
<dbReference type="InterPro" id="IPR053151">
    <property type="entry name" value="RNase_H-like"/>
</dbReference>
<dbReference type="PANTHER" id="PTHR47723">
    <property type="entry name" value="OS05G0353850 PROTEIN"/>
    <property type="match status" value="1"/>
</dbReference>
<accession>A0ABT1WML6</accession>
<dbReference type="Proteomes" id="UP001059480">
    <property type="component" value="Unassembled WGS sequence"/>
</dbReference>
<dbReference type="Pfam" id="PF13456">
    <property type="entry name" value="RVT_3"/>
    <property type="match status" value="1"/>
</dbReference>
<reference evidence="2" key="3">
    <citation type="journal article" date="2023" name="Microbiol. Resour. Announc.">
        <title>Draft Genome Sequence of Granulicatella sp. Strain S8, Isolated from a Marine Fish, Seriola quinqueradiata.</title>
        <authorList>
            <person name="Lee M."/>
            <person name="Farooq A."/>
            <person name="Jeong J.B."/>
            <person name="Jung M.Y."/>
        </authorList>
    </citation>
    <scope>NUCLEOTIDE SEQUENCE</scope>
    <source>
        <strain evidence="2">S8</strain>
    </source>
</reference>
<dbReference type="InterPro" id="IPR036397">
    <property type="entry name" value="RNaseH_sf"/>
</dbReference>
<keyword evidence="3" id="KW-1185">Reference proteome</keyword>
<dbReference type="PROSITE" id="PS50879">
    <property type="entry name" value="RNASE_H_1"/>
    <property type="match status" value="1"/>
</dbReference>
<evidence type="ECO:0000313" key="3">
    <source>
        <dbReference type="Proteomes" id="UP001059480"/>
    </source>
</evidence>